<protein>
    <submittedName>
        <fullName evidence="5">Conotoxin</fullName>
    </submittedName>
</protein>
<feature type="compositionally biased region" description="Basic and acidic residues" evidence="3">
    <location>
        <begin position="24"/>
        <end position="41"/>
    </location>
</feature>
<evidence type="ECO:0000256" key="1">
    <source>
        <dbReference type="ARBA" id="ARBA00004613"/>
    </source>
</evidence>
<dbReference type="Pfam" id="PF02950">
    <property type="entry name" value="Conotoxin"/>
    <property type="match status" value="1"/>
</dbReference>
<reference evidence="5" key="1">
    <citation type="submission" date="2015-12" db="EMBL/GenBank/DDBJ databases">
        <title>High throughput identification of novel conotoxins from the Chinese tubular cone snail Conus betulinus by multitranscriptome sequencing.</title>
        <authorList>
            <person name="Ruan Z."/>
            <person name="Peng C."/>
            <person name="Shi Q."/>
            <person name="Yao G."/>
            <person name="Gao B.-M."/>
        </authorList>
    </citation>
    <scope>NUCLEOTIDE SEQUENCE</scope>
</reference>
<evidence type="ECO:0000313" key="5">
    <source>
        <dbReference type="EMBL" id="AMP44723.1"/>
    </source>
</evidence>
<comment type="subcellular location">
    <subcellularLocation>
        <location evidence="1">Secreted</location>
    </subcellularLocation>
</comment>
<dbReference type="GO" id="GO:0005576">
    <property type="term" value="C:extracellular region"/>
    <property type="evidence" value="ECO:0007669"/>
    <property type="project" value="UniProtKB-SubCell"/>
</dbReference>
<sequence>MKLTCVLIITVLFLTASQLITADYSRDKQEHRAGRSRDGMRNSRGSNLCGALGEGCYTRRCCPGLRCFITRFGSLCRD</sequence>
<accession>A0A142C1M2</accession>
<keyword evidence="2" id="KW-0964">Secreted</keyword>
<dbReference type="InterPro" id="IPR004214">
    <property type="entry name" value="Conotoxin"/>
</dbReference>
<feature type="signal peptide" evidence="4">
    <location>
        <begin position="1"/>
        <end position="22"/>
    </location>
</feature>
<keyword evidence="4" id="KW-0732">Signal</keyword>
<organism evidence="5">
    <name type="scientific">Conus betulinus</name>
    <name type="common">Beech cone</name>
    <dbReference type="NCBI Taxonomy" id="89764"/>
    <lineage>
        <taxon>Eukaryota</taxon>
        <taxon>Metazoa</taxon>
        <taxon>Spiralia</taxon>
        <taxon>Lophotrochozoa</taxon>
        <taxon>Mollusca</taxon>
        <taxon>Gastropoda</taxon>
        <taxon>Caenogastropoda</taxon>
        <taxon>Neogastropoda</taxon>
        <taxon>Conoidea</taxon>
        <taxon>Conidae</taxon>
        <taxon>Conus</taxon>
        <taxon>Dendroconus</taxon>
    </lineage>
</organism>
<evidence type="ECO:0000256" key="3">
    <source>
        <dbReference type="SAM" id="MobiDB-lite"/>
    </source>
</evidence>
<dbReference type="GO" id="GO:0008200">
    <property type="term" value="F:ion channel inhibitor activity"/>
    <property type="evidence" value="ECO:0007669"/>
    <property type="project" value="InterPro"/>
</dbReference>
<dbReference type="EMBL" id="KU563975">
    <property type="protein sequence ID" value="AMP44723.1"/>
    <property type="molecule type" value="mRNA"/>
</dbReference>
<evidence type="ECO:0000256" key="4">
    <source>
        <dbReference type="SAM" id="SignalP"/>
    </source>
</evidence>
<feature type="chain" id="PRO_5007493460" evidence="4">
    <location>
        <begin position="23"/>
        <end position="78"/>
    </location>
</feature>
<proteinExistence type="evidence at transcript level"/>
<dbReference type="AlphaFoldDB" id="A0A142C1M2"/>
<name>A0A142C1M2_CONBE</name>
<feature type="region of interest" description="Disordered" evidence="3">
    <location>
        <begin position="24"/>
        <end position="45"/>
    </location>
</feature>
<evidence type="ECO:0000256" key="2">
    <source>
        <dbReference type="ARBA" id="ARBA00022525"/>
    </source>
</evidence>